<evidence type="ECO:0000313" key="6">
    <source>
        <dbReference type="Proteomes" id="UP000653454"/>
    </source>
</evidence>
<evidence type="ECO:0000256" key="2">
    <source>
        <dbReference type="ARBA" id="ARBA00022771"/>
    </source>
</evidence>
<dbReference type="Proteomes" id="UP000653454">
    <property type="component" value="Unassembled WGS sequence"/>
</dbReference>
<gene>
    <name evidence="5" type="ORF">PLXY2_LOCUS9747</name>
</gene>
<evidence type="ECO:0000313" key="5">
    <source>
        <dbReference type="EMBL" id="CAG9130114.1"/>
    </source>
</evidence>
<dbReference type="Gene3D" id="3.30.40.10">
    <property type="entry name" value="Zinc/RING finger domain, C3HC4 (zinc finger)"/>
    <property type="match status" value="1"/>
</dbReference>
<accession>A0A8S4FSI2</accession>
<dbReference type="Pfam" id="PF25298">
    <property type="entry name" value="Baculo_FP_2nd"/>
    <property type="match status" value="1"/>
</dbReference>
<comment type="caution">
    <text evidence="5">The sequence shown here is derived from an EMBL/GenBank/DDBJ whole genome shotgun (WGS) entry which is preliminary data.</text>
</comment>
<dbReference type="PROSITE" id="PS01359">
    <property type="entry name" value="ZF_PHD_1"/>
    <property type="match status" value="1"/>
</dbReference>
<proteinExistence type="predicted"/>
<evidence type="ECO:0000259" key="4">
    <source>
        <dbReference type="Pfam" id="PF25298"/>
    </source>
</evidence>
<evidence type="ECO:0000256" key="3">
    <source>
        <dbReference type="ARBA" id="ARBA00022833"/>
    </source>
</evidence>
<dbReference type="AlphaFoldDB" id="A0A8S4FSI2"/>
<dbReference type="InterPro" id="IPR013083">
    <property type="entry name" value="Znf_RING/FYVE/PHD"/>
</dbReference>
<dbReference type="GO" id="GO:0008270">
    <property type="term" value="F:zinc ion binding"/>
    <property type="evidence" value="ECO:0007669"/>
    <property type="project" value="UniProtKB-KW"/>
</dbReference>
<keyword evidence="6" id="KW-1185">Reference proteome</keyword>
<dbReference type="SUPFAM" id="SSF57903">
    <property type="entry name" value="FYVE/PHD zinc finger"/>
    <property type="match status" value="1"/>
</dbReference>
<protein>
    <submittedName>
        <fullName evidence="5">(diamondback moth) hypothetical protein</fullName>
    </submittedName>
</protein>
<organism evidence="5 6">
    <name type="scientific">Plutella xylostella</name>
    <name type="common">Diamondback moth</name>
    <name type="synonym">Plutella maculipennis</name>
    <dbReference type="NCBI Taxonomy" id="51655"/>
    <lineage>
        <taxon>Eukaryota</taxon>
        <taxon>Metazoa</taxon>
        <taxon>Ecdysozoa</taxon>
        <taxon>Arthropoda</taxon>
        <taxon>Hexapoda</taxon>
        <taxon>Insecta</taxon>
        <taxon>Pterygota</taxon>
        <taxon>Neoptera</taxon>
        <taxon>Endopterygota</taxon>
        <taxon>Lepidoptera</taxon>
        <taxon>Glossata</taxon>
        <taxon>Ditrysia</taxon>
        <taxon>Yponomeutoidea</taxon>
        <taxon>Plutellidae</taxon>
        <taxon>Plutella</taxon>
    </lineage>
</organism>
<keyword evidence="3" id="KW-0862">Zinc</keyword>
<dbReference type="Gene3D" id="3.30.70.1820">
    <property type="entry name" value="L1 transposable element, RRM domain"/>
    <property type="match status" value="1"/>
</dbReference>
<keyword evidence="2" id="KW-0863">Zinc-finger</keyword>
<dbReference type="InterPro" id="IPR019786">
    <property type="entry name" value="Zinc_finger_PHD-type_CS"/>
</dbReference>
<dbReference type="EMBL" id="CAJHNJ030000040">
    <property type="protein sequence ID" value="CAG9130114.1"/>
    <property type="molecule type" value="Genomic_DNA"/>
</dbReference>
<sequence length="331" mass="37618">MECAKCSKVCTPEQFLKCASCLVILHFFCVDLTEPEYKKMRAIHKSKWKCASCKQPKATTSSSKSPNSNEEASSGKIDTAGIMAYMDKHFALLNDKFDNFKTSVSDQLATLTKSVASWEKRILDLETKCGELTNCATLVKKQDSEMLELNGTITMLQDQLNNQEQFYLRNELEISGLTEMSNENLVHITLLSAQKLGVELSVSDIDGASRVGPRPTQPDAEPRPVVVRLLRSAKRNQLIQAARVRKNLTTKDVELSGKPRTVYFNERLTKHNRMLFRDTRIRAKSYGYKFYWVRNGVIYVRKDEQKKPKTIRNYYELDSLVGPAPKDGPSE</sequence>
<dbReference type="InterPro" id="IPR057251">
    <property type="entry name" value="FP_C"/>
</dbReference>
<keyword evidence="1" id="KW-0479">Metal-binding</keyword>
<dbReference type="InterPro" id="IPR011011">
    <property type="entry name" value="Znf_FYVE_PHD"/>
</dbReference>
<evidence type="ECO:0000256" key="1">
    <source>
        <dbReference type="ARBA" id="ARBA00022723"/>
    </source>
</evidence>
<name>A0A8S4FSI2_PLUXY</name>
<feature type="domain" description="FP protein C-terminal" evidence="4">
    <location>
        <begin position="269"/>
        <end position="320"/>
    </location>
</feature>
<reference evidence="5" key="1">
    <citation type="submission" date="2020-11" db="EMBL/GenBank/DDBJ databases">
        <authorList>
            <person name="Whiteford S."/>
        </authorList>
    </citation>
    <scope>NUCLEOTIDE SEQUENCE</scope>
</reference>